<dbReference type="EMBL" id="MHIQ01000033">
    <property type="protein sequence ID" value="OGY54590.1"/>
    <property type="molecule type" value="Genomic_DNA"/>
</dbReference>
<dbReference type="Proteomes" id="UP000178944">
    <property type="component" value="Unassembled WGS sequence"/>
</dbReference>
<dbReference type="AlphaFoldDB" id="A0A1G1YSI1"/>
<sequence length="82" mass="9076">MSFSLAESLVKNIQQLLPTLLSRIRTQTVTTAPLGDQPMSLVIAEERPPAALFPVPDDKLNLTPELRDALGPRKVWVTIRAK</sequence>
<gene>
    <name evidence="1" type="ORF">A2951_01630</name>
</gene>
<comment type="caution">
    <text evidence="1">The sequence shown here is derived from an EMBL/GenBank/DDBJ whole genome shotgun (WGS) entry which is preliminary data.</text>
</comment>
<evidence type="ECO:0000313" key="1">
    <source>
        <dbReference type="EMBL" id="OGY54590.1"/>
    </source>
</evidence>
<evidence type="ECO:0000313" key="2">
    <source>
        <dbReference type="Proteomes" id="UP000178944"/>
    </source>
</evidence>
<protein>
    <submittedName>
        <fullName evidence="1">Uncharacterized protein</fullName>
    </submittedName>
</protein>
<organism evidence="1 2">
    <name type="scientific">Candidatus Buchananbacteria bacterium RIFCSPLOWO2_01_FULL_56_15</name>
    <dbReference type="NCBI Taxonomy" id="1797547"/>
    <lineage>
        <taxon>Bacteria</taxon>
        <taxon>Candidatus Buchananiibacteriota</taxon>
    </lineage>
</organism>
<accession>A0A1G1YSI1</accession>
<reference evidence="1 2" key="1">
    <citation type="journal article" date="2016" name="Nat. Commun.">
        <title>Thousands of microbial genomes shed light on interconnected biogeochemical processes in an aquifer system.</title>
        <authorList>
            <person name="Anantharaman K."/>
            <person name="Brown C.T."/>
            <person name="Hug L.A."/>
            <person name="Sharon I."/>
            <person name="Castelle C.J."/>
            <person name="Probst A.J."/>
            <person name="Thomas B.C."/>
            <person name="Singh A."/>
            <person name="Wilkins M.J."/>
            <person name="Karaoz U."/>
            <person name="Brodie E.L."/>
            <person name="Williams K.H."/>
            <person name="Hubbard S.S."/>
            <person name="Banfield J.F."/>
        </authorList>
    </citation>
    <scope>NUCLEOTIDE SEQUENCE [LARGE SCALE GENOMIC DNA]</scope>
</reference>
<name>A0A1G1YSI1_9BACT</name>
<proteinExistence type="predicted"/>